<evidence type="ECO:0000313" key="2">
    <source>
        <dbReference type="EMBL" id="HHP81855.1"/>
    </source>
</evidence>
<proteinExistence type="predicted"/>
<organism evidence="2">
    <name type="scientific">Ignisphaera aggregans</name>
    <dbReference type="NCBI Taxonomy" id="334771"/>
    <lineage>
        <taxon>Archaea</taxon>
        <taxon>Thermoproteota</taxon>
        <taxon>Thermoprotei</taxon>
        <taxon>Desulfurococcales</taxon>
        <taxon>Desulfurococcaceae</taxon>
        <taxon>Ignisphaera</taxon>
    </lineage>
</organism>
<accession>A0A7C5THC4</accession>
<dbReference type="SUPFAM" id="SSF51735">
    <property type="entry name" value="NAD(P)-binding Rossmann-fold domains"/>
    <property type="match status" value="1"/>
</dbReference>
<dbReference type="InterPro" id="IPR046346">
    <property type="entry name" value="Aminoacid_DH-like_N_sf"/>
</dbReference>
<dbReference type="SUPFAM" id="SSF53223">
    <property type="entry name" value="Aminoacid dehydrogenase-like, N-terminal domain"/>
    <property type="match status" value="1"/>
</dbReference>
<comment type="caution">
    <text evidence="2">The sequence shown here is derived from an EMBL/GenBank/DDBJ whole genome shotgun (WGS) entry which is preliminary data.</text>
</comment>
<dbReference type="EMBL" id="DRZI01000183">
    <property type="protein sequence ID" value="HHP81855.1"/>
    <property type="molecule type" value="Genomic_DNA"/>
</dbReference>
<dbReference type="InterPro" id="IPR037089">
    <property type="entry name" value="Methyl-teptahyd_DH_N_sf"/>
</dbReference>
<dbReference type="Gene3D" id="3.40.50.10280">
    <property type="entry name" value="Methylene-tetrahydromethanopterin dehydrogenase, N-terminal domain"/>
    <property type="match status" value="1"/>
</dbReference>
<feature type="domain" description="Methylene-tetrahydromethanopterin dehydrogenase N-terminal" evidence="1">
    <location>
        <begin position="21"/>
        <end position="101"/>
    </location>
</feature>
<dbReference type="InterPro" id="IPR036291">
    <property type="entry name" value="NAD(P)-bd_dom_sf"/>
</dbReference>
<dbReference type="InterPro" id="IPR015259">
    <property type="entry name" value="Methyl-teptahyd_DH_N"/>
</dbReference>
<dbReference type="Gene3D" id="3.40.50.720">
    <property type="entry name" value="NAD(P)-binding Rossmann-like Domain"/>
    <property type="match status" value="1"/>
</dbReference>
<name>A0A7C5THC4_9CREN</name>
<sequence>MSETYQKLAILFLDTDKHVSPFEPLMAIDLFPNAKILLYSNVEPEDARKIVQDAMFPRGPKGVRNTKMFIGGYDFEKVEKIVEIVKQSMFPPFEFSVVVDPRGANTTASAAVAKMLQLSIKHGIDSLKDRTVVVLAGTGPVGIVASILFGLEGANVIITSRSFEKAQTAAQKVNREIGSEKAIGVKAHTFEEIGKAIENAELVLASGAAGVRLLPIEILKSCGRRVKVVADVNAVPPTGIEGLDPNDEDREIVSGVYGVGALRIGGLKNRILAELFKRAVESPKGIFDYRAAYEIAKQLIAGK</sequence>
<protein>
    <submittedName>
        <fullName evidence="2">Methylenetetrahydrofolate dehydrogenase</fullName>
    </submittedName>
</protein>
<gene>
    <name evidence="2" type="ORF">ENM84_04235</name>
</gene>
<dbReference type="Pfam" id="PF09176">
    <property type="entry name" value="Mpt_N"/>
    <property type="match status" value="1"/>
</dbReference>
<dbReference type="AlphaFoldDB" id="A0A7C5THC4"/>
<evidence type="ECO:0000259" key="1">
    <source>
        <dbReference type="Pfam" id="PF09176"/>
    </source>
</evidence>
<reference evidence="2" key="1">
    <citation type="journal article" date="2020" name="mSystems">
        <title>Genome- and Community-Level Interaction Insights into Carbon Utilization and Element Cycling Functions of Hydrothermarchaeota in Hydrothermal Sediment.</title>
        <authorList>
            <person name="Zhou Z."/>
            <person name="Liu Y."/>
            <person name="Xu W."/>
            <person name="Pan J."/>
            <person name="Luo Z.H."/>
            <person name="Li M."/>
        </authorList>
    </citation>
    <scope>NUCLEOTIDE SEQUENCE [LARGE SCALE GENOMIC DNA]</scope>
    <source>
        <strain evidence="2">SpSt-1121</strain>
    </source>
</reference>